<evidence type="ECO:0000313" key="3">
    <source>
        <dbReference type="Proteomes" id="UP000189670"/>
    </source>
</evidence>
<reference evidence="3" key="1">
    <citation type="submission" date="2012-11" db="EMBL/GenBank/DDBJ databases">
        <authorList>
            <person name="Lucero-Rivera Y.E."/>
            <person name="Tovar-Ramirez D."/>
        </authorList>
    </citation>
    <scope>NUCLEOTIDE SEQUENCE [LARGE SCALE GENOMIC DNA]</scope>
    <source>
        <strain evidence="3">Araruama</strain>
    </source>
</reference>
<dbReference type="Gene3D" id="3.40.50.720">
    <property type="entry name" value="NAD(P)-binding Rossmann-like Domain"/>
    <property type="match status" value="1"/>
</dbReference>
<dbReference type="NCBIfam" id="NF006395">
    <property type="entry name" value="PRK08644.1"/>
    <property type="match status" value="1"/>
</dbReference>
<dbReference type="EMBL" id="ATBP01000081">
    <property type="protein sequence ID" value="ETR73172.1"/>
    <property type="molecule type" value="Genomic_DNA"/>
</dbReference>
<comment type="caution">
    <text evidence="2">The sequence shown here is derived from an EMBL/GenBank/DDBJ whole genome shotgun (WGS) entry which is preliminary data.</text>
</comment>
<dbReference type="NCBIfam" id="TIGR02354">
    <property type="entry name" value="thiF_fam2"/>
    <property type="match status" value="1"/>
</dbReference>
<dbReference type="InterPro" id="IPR035985">
    <property type="entry name" value="Ubiquitin-activating_enz"/>
</dbReference>
<dbReference type="SUPFAM" id="SSF69572">
    <property type="entry name" value="Activating enzymes of the ubiquitin-like proteins"/>
    <property type="match status" value="1"/>
</dbReference>
<organism evidence="2 3">
    <name type="scientific">Candidatus Magnetoglobus multicellularis str. Araruama</name>
    <dbReference type="NCBI Taxonomy" id="890399"/>
    <lineage>
        <taxon>Bacteria</taxon>
        <taxon>Pseudomonadati</taxon>
        <taxon>Thermodesulfobacteriota</taxon>
        <taxon>Desulfobacteria</taxon>
        <taxon>Desulfobacterales</taxon>
        <taxon>Desulfobacteraceae</taxon>
        <taxon>Candidatus Magnetoglobus</taxon>
    </lineage>
</organism>
<evidence type="ECO:0000259" key="1">
    <source>
        <dbReference type="Pfam" id="PF00899"/>
    </source>
</evidence>
<proteinExistence type="predicted"/>
<dbReference type="Pfam" id="PF00899">
    <property type="entry name" value="ThiF"/>
    <property type="match status" value="1"/>
</dbReference>
<accession>A0A1V1PE33</accession>
<dbReference type="Proteomes" id="UP000189670">
    <property type="component" value="Unassembled WGS sequence"/>
</dbReference>
<evidence type="ECO:0000313" key="2">
    <source>
        <dbReference type="EMBL" id="ETR73172.1"/>
    </source>
</evidence>
<dbReference type="GO" id="GO:0061504">
    <property type="term" value="P:cyclic threonylcarbamoyladenosine biosynthetic process"/>
    <property type="evidence" value="ECO:0007669"/>
    <property type="project" value="TreeGrafter"/>
</dbReference>
<dbReference type="InterPro" id="IPR000594">
    <property type="entry name" value="ThiF_NAD_FAD-bd"/>
</dbReference>
<name>A0A1V1PE33_9BACT</name>
<dbReference type="AlphaFoldDB" id="A0A1V1PE33"/>
<dbReference type="GO" id="GO:0061503">
    <property type="term" value="F:tRNA threonylcarbamoyladenosine dehydratase"/>
    <property type="evidence" value="ECO:0007669"/>
    <property type="project" value="TreeGrafter"/>
</dbReference>
<dbReference type="PANTHER" id="PTHR43267:SF3">
    <property type="entry name" value="THIF PROTEIN"/>
    <property type="match status" value="1"/>
</dbReference>
<dbReference type="PANTHER" id="PTHR43267">
    <property type="entry name" value="TRNA THREONYLCARBAMOYLADENOSINE DEHYDRATASE"/>
    <property type="match status" value="1"/>
</dbReference>
<dbReference type="GO" id="GO:0008641">
    <property type="term" value="F:ubiquitin-like modifier activating enzyme activity"/>
    <property type="evidence" value="ECO:0007669"/>
    <property type="project" value="InterPro"/>
</dbReference>
<protein>
    <submittedName>
        <fullName evidence="2">Thiamine biosynthesis protein ThiF</fullName>
    </submittedName>
</protein>
<dbReference type="InterPro" id="IPR012729">
    <property type="entry name" value="ThiF_fam2"/>
</dbReference>
<dbReference type="InterPro" id="IPR045886">
    <property type="entry name" value="ThiF/MoeB/HesA"/>
</dbReference>
<gene>
    <name evidence="2" type="ORF">OMM_07103</name>
</gene>
<feature type="domain" description="THIF-type NAD/FAD binding fold" evidence="1">
    <location>
        <begin position="17"/>
        <end position="156"/>
    </location>
</feature>
<sequence length="206" mass="22808">MITSDMNIFEKGLGRYINAESLSRIANVTIGIAGCGGIGSNCAHNLVRCGFQHFVLVDPDCVEPSNLNRQFYFTNQCGQPKVDMLKQNLLAINSNLLIKAIQTKITADNIESIFYNCDAIVEAFDAVVSKKLLAEKYLHSNRVIVSVSGIAGSGNADDIVCKKVNHRFYMVGDFRSEVTEKVYPYSPKTNIAAAKQADIIFHYFKQ</sequence>